<dbReference type="InterPro" id="IPR037291">
    <property type="entry name" value="DUF4139"/>
</dbReference>
<dbReference type="Proteomes" id="UP000525652">
    <property type="component" value="Unassembled WGS sequence"/>
</dbReference>
<evidence type="ECO:0000313" key="4">
    <source>
        <dbReference type="Proteomes" id="UP000525652"/>
    </source>
</evidence>
<feature type="signal peptide" evidence="1">
    <location>
        <begin position="1"/>
        <end position="23"/>
    </location>
</feature>
<accession>A0A7X1AXR5</accession>
<keyword evidence="4" id="KW-1185">Reference proteome</keyword>
<feature type="chain" id="PRO_5031065061" description="DUF4139 domain-containing protein" evidence="1">
    <location>
        <begin position="24"/>
        <end position="480"/>
    </location>
</feature>
<sequence length="480" mass="53516">MIRKTIPTLLAGLATLSPLTAQTGLTIYNENFAVIRDQVSLDLAGGTEEVSYSGVTSQLEPQSVVLRDQSGKVNLRVLEQSYRGDPVNQERLLQMFEGETIQFVHTLGDSEVAVDGKIVRAPTRSSSGYLEPIIEVDGQLLMQLPGDPRFPSLGDGSILQPTLSWKIYSADPVSLTADLSYLTGGLSWESDYNLILQEEGDEVSMSGWVSVQNRSGKNFEKATINLIAGNVNKVIENDGGAAKNEIVSRSFVAAAPPPSVEEKKFDEFHLYSLPGEIDLRDQETKQLEFVRADPVATTKTYVYNGSALPNYWRNNGGAIDNPGFGQGNQTKVSIFRSFKNSEENNLGIPLPAGTVRFYRADTDGQIEFIGENTIDHTPKDETVKLYIGDAFDLVGERKQVDFFRHRTQDLIRETFSIEIRNRSEEEVTVQVVEPLYRWNNWEILSSNIDYKKIDSRTIEFPVTVAAGKTQTVNYTVEYTW</sequence>
<keyword evidence="1" id="KW-0732">Signal</keyword>
<dbReference type="EMBL" id="JACHVA010000080">
    <property type="protein sequence ID" value="MBC2601906.1"/>
    <property type="molecule type" value="Genomic_DNA"/>
</dbReference>
<reference evidence="3 4" key="1">
    <citation type="submission" date="2020-07" db="EMBL/GenBank/DDBJ databases">
        <authorList>
            <person name="Feng X."/>
        </authorList>
    </citation>
    <scope>NUCLEOTIDE SEQUENCE [LARGE SCALE GENOMIC DNA]</scope>
    <source>
        <strain evidence="3 4">JCM14086</strain>
    </source>
</reference>
<organism evidence="3 4">
    <name type="scientific">Puniceicoccus vermicola</name>
    <dbReference type="NCBI Taxonomy" id="388746"/>
    <lineage>
        <taxon>Bacteria</taxon>
        <taxon>Pseudomonadati</taxon>
        <taxon>Verrucomicrobiota</taxon>
        <taxon>Opitutia</taxon>
        <taxon>Puniceicoccales</taxon>
        <taxon>Puniceicoccaceae</taxon>
        <taxon>Puniceicoccus</taxon>
    </lineage>
</organism>
<evidence type="ECO:0000259" key="2">
    <source>
        <dbReference type="Pfam" id="PF13598"/>
    </source>
</evidence>
<gene>
    <name evidence="3" type="ORF">H5P30_08950</name>
</gene>
<protein>
    <recommendedName>
        <fullName evidence="2">DUF4139 domain-containing protein</fullName>
    </recommendedName>
</protein>
<dbReference type="RefSeq" id="WP_185692608.1">
    <property type="nucleotide sequence ID" value="NZ_JACHVA010000080.1"/>
</dbReference>
<dbReference type="AlphaFoldDB" id="A0A7X1AXR5"/>
<evidence type="ECO:0000256" key="1">
    <source>
        <dbReference type="SAM" id="SignalP"/>
    </source>
</evidence>
<dbReference type="Pfam" id="PF13598">
    <property type="entry name" value="DUF4139"/>
    <property type="match status" value="1"/>
</dbReference>
<dbReference type="PANTHER" id="PTHR38075:SF1">
    <property type="entry name" value="DUF4139 DOMAIN-CONTAINING PROTEIN"/>
    <property type="match status" value="1"/>
</dbReference>
<feature type="domain" description="DUF4139" evidence="2">
    <location>
        <begin position="178"/>
        <end position="480"/>
    </location>
</feature>
<dbReference type="PANTHER" id="PTHR38075">
    <property type="entry name" value="DUF4139 DOMAIN-CONTAINING PROTEIN"/>
    <property type="match status" value="1"/>
</dbReference>
<evidence type="ECO:0000313" key="3">
    <source>
        <dbReference type="EMBL" id="MBC2601906.1"/>
    </source>
</evidence>
<proteinExistence type="predicted"/>
<name>A0A7X1AXR5_9BACT</name>
<comment type="caution">
    <text evidence="3">The sequence shown here is derived from an EMBL/GenBank/DDBJ whole genome shotgun (WGS) entry which is preliminary data.</text>
</comment>